<comment type="caution">
    <text evidence="2">The sequence shown here is derived from an EMBL/GenBank/DDBJ whole genome shotgun (WGS) entry which is preliminary data.</text>
</comment>
<gene>
    <name evidence="2" type="ORF">ULMA_11930</name>
</gene>
<dbReference type="AlphaFoldDB" id="A0A5J4INL0"/>
<dbReference type="RefSeq" id="WP_151673162.1">
    <property type="nucleotide sequence ID" value="NZ_BKCG01000002.1"/>
</dbReference>
<dbReference type="Gene3D" id="3.40.50.1820">
    <property type="entry name" value="alpha/beta hydrolase"/>
    <property type="match status" value="1"/>
</dbReference>
<protein>
    <recommendedName>
        <fullName evidence="1">AB hydrolase-1 domain-containing protein</fullName>
    </recommendedName>
</protein>
<dbReference type="InterPro" id="IPR029058">
    <property type="entry name" value="AB_hydrolase_fold"/>
</dbReference>
<proteinExistence type="predicted"/>
<name>A0A5J4INL0_9FLAO</name>
<feature type="domain" description="AB hydrolase-1" evidence="1">
    <location>
        <begin position="47"/>
        <end position="296"/>
    </location>
</feature>
<organism evidence="2 3">
    <name type="scientific">Patiriisocius marinus</name>
    <dbReference type="NCBI Taxonomy" id="1397112"/>
    <lineage>
        <taxon>Bacteria</taxon>
        <taxon>Pseudomonadati</taxon>
        <taxon>Bacteroidota</taxon>
        <taxon>Flavobacteriia</taxon>
        <taxon>Flavobacteriales</taxon>
        <taxon>Flavobacteriaceae</taxon>
        <taxon>Patiriisocius</taxon>
    </lineage>
</organism>
<reference evidence="2 3" key="1">
    <citation type="submission" date="2019-08" db="EMBL/GenBank/DDBJ databases">
        <title>Draft genome sequence of Ulvibacter marinus type strain NBRC 109484.</title>
        <authorList>
            <person name="Kawano K."/>
            <person name="Ushijima N."/>
            <person name="Kihara M."/>
            <person name="Itoh H."/>
        </authorList>
    </citation>
    <scope>NUCLEOTIDE SEQUENCE [LARGE SCALE GENOMIC DNA]</scope>
    <source>
        <strain evidence="2 3">NBRC 109484</strain>
    </source>
</reference>
<evidence type="ECO:0000259" key="1">
    <source>
        <dbReference type="Pfam" id="PF00561"/>
    </source>
</evidence>
<dbReference type="Pfam" id="PF00561">
    <property type="entry name" value="Abhydrolase_1"/>
    <property type="match status" value="1"/>
</dbReference>
<dbReference type="PRINTS" id="PR00111">
    <property type="entry name" value="ABHYDROLASE"/>
</dbReference>
<dbReference type="PANTHER" id="PTHR43433">
    <property type="entry name" value="HYDROLASE, ALPHA/BETA FOLD FAMILY PROTEIN"/>
    <property type="match status" value="1"/>
</dbReference>
<evidence type="ECO:0000313" key="3">
    <source>
        <dbReference type="Proteomes" id="UP000326509"/>
    </source>
</evidence>
<dbReference type="SUPFAM" id="SSF53474">
    <property type="entry name" value="alpha/beta-Hydrolases"/>
    <property type="match status" value="1"/>
</dbReference>
<evidence type="ECO:0000313" key="2">
    <source>
        <dbReference type="EMBL" id="GER59085.1"/>
    </source>
</evidence>
<dbReference type="OrthoDB" id="9780932at2"/>
<dbReference type="InterPro" id="IPR000073">
    <property type="entry name" value="AB_hydrolase_1"/>
</dbReference>
<dbReference type="Proteomes" id="UP000326509">
    <property type="component" value="Unassembled WGS sequence"/>
</dbReference>
<keyword evidence="3" id="KW-1185">Reference proteome</keyword>
<accession>A0A5J4INL0</accession>
<dbReference type="EMBL" id="BKCG01000002">
    <property type="protein sequence ID" value="GER59085.1"/>
    <property type="molecule type" value="Genomic_DNA"/>
</dbReference>
<sequence>MIAVKTIPSSKIAPDYSIVIEGVTYKSVLVKTRIGDIETAIVGEGSPLIVVHGIVGGWWQGVSLAAKLKNNYRVILISRPGYGRTPITSGRTTDEQAHLFRELIESLQIYKTHILGFSGGGPSALAFALNYKEQCKSLILAVAAAPHLYKPSFPIWLITKSSFIVKKYIKWDKKKMLKKLDKFDSAYLHFEKEMNPNELIFLEKNPDIAKNINILIKNNFDGVTTEIGLKNDFEQSIKSKNQPRVLAEDVKVPTFIFHGTPDVTVPTEHAVYYASIIPDSELKIYQGASHLLMWTHIDVISQDISDFLKKQKVK</sequence>
<dbReference type="PANTHER" id="PTHR43433:SF5">
    <property type="entry name" value="AB HYDROLASE-1 DOMAIN-CONTAINING PROTEIN"/>
    <property type="match status" value="1"/>
</dbReference>
<dbReference type="InterPro" id="IPR050471">
    <property type="entry name" value="AB_hydrolase"/>
</dbReference>